<keyword evidence="1" id="KW-0812">Transmembrane</keyword>
<dbReference type="AlphaFoldDB" id="A0A4Y7RAR0"/>
<feature type="transmembrane region" description="Helical" evidence="1">
    <location>
        <begin position="54"/>
        <end position="73"/>
    </location>
</feature>
<evidence type="ECO:0000313" key="2">
    <source>
        <dbReference type="EMBL" id="TEB05760.1"/>
    </source>
</evidence>
<dbReference type="EMBL" id="QFGA01000002">
    <property type="protein sequence ID" value="TEB05760.1"/>
    <property type="molecule type" value="Genomic_DNA"/>
</dbReference>
<keyword evidence="1" id="KW-0472">Membrane</keyword>
<accession>A0A4Y7RAR0</accession>
<keyword evidence="1" id="KW-1133">Transmembrane helix</keyword>
<proteinExistence type="predicted"/>
<keyword evidence="3" id="KW-1185">Reference proteome</keyword>
<name>A0A4Y7RAR0_9FIRM</name>
<gene>
    <name evidence="2" type="ORF">Psch_02801</name>
</gene>
<feature type="transmembrane region" description="Helical" evidence="1">
    <location>
        <begin position="123"/>
        <end position="143"/>
    </location>
</feature>
<reference evidence="2 3" key="1">
    <citation type="journal article" date="2018" name="Environ. Microbiol.">
        <title>Novel energy conservation strategies and behaviour of Pelotomaculum schinkii driving syntrophic propionate catabolism.</title>
        <authorList>
            <person name="Hidalgo-Ahumada C.A.P."/>
            <person name="Nobu M.K."/>
            <person name="Narihiro T."/>
            <person name="Tamaki H."/>
            <person name="Liu W.T."/>
            <person name="Kamagata Y."/>
            <person name="Stams A.J.M."/>
            <person name="Imachi H."/>
            <person name="Sousa D.Z."/>
        </authorList>
    </citation>
    <scope>NUCLEOTIDE SEQUENCE [LARGE SCALE GENOMIC DNA]</scope>
    <source>
        <strain evidence="2 3">HH</strain>
    </source>
</reference>
<comment type="caution">
    <text evidence="2">The sequence shown here is derived from an EMBL/GenBank/DDBJ whole genome shotgun (WGS) entry which is preliminary data.</text>
</comment>
<sequence>MLQYQKELLSLLFQDFPESFIFALAVFALLRLRFDYKKILIVAILQTFTNLIRLLPIAFGVHTLILIITLAVYVRLVTKEKITKIFGFTILVFVILLSMQILYAEPLLNITHLSYEDVNVSPLLRGIFCLPYEIVLLGLAIFLNYKNKKLNRFNTTTSERRL</sequence>
<feature type="transmembrane region" description="Helical" evidence="1">
    <location>
        <begin position="85"/>
        <end position="103"/>
    </location>
</feature>
<evidence type="ECO:0000313" key="3">
    <source>
        <dbReference type="Proteomes" id="UP000298324"/>
    </source>
</evidence>
<dbReference type="RefSeq" id="WP_134216544.1">
    <property type="nucleotide sequence ID" value="NZ_QFGA01000002.1"/>
</dbReference>
<feature type="transmembrane region" description="Helical" evidence="1">
    <location>
        <begin position="12"/>
        <end position="34"/>
    </location>
</feature>
<evidence type="ECO:0000256" key="1">
    <source>
        <dbReference type="SAM" id="Phobius"/>
    </source>
</evidence>
<dbReference type="Proteomes" id="UP000298324">
    <property type="component" value="Unassembled WGS sequence"/>
</dbReference>
<organism evidence="2 3">
    <name type="scientific">Pelotomaculum schinkii</name>
    <dbReference type="NCBI Taxonomy" id="78350"/>
    <lineage>
        <taxon>Bacteria</taxon>
        <taxon>Bacillati</taxon>
        <taxon>Bacillota</taxon>
        <taxon>Clostridia</taxon>
        <taxon>Eubacteriales</taxon>
        <taxon>Desulfotomaculaceae</taxon>
        <taxon>Pelotomaculum</taxon>
    </lineage>
</organism>
<protein>
    <submittedName>
        <fullName evidence="2">Uncharacterized protein</fullName>
    </submittedName>
</protein>